<gene>
    <name evidence="1" type="ORF">OKA104_LOCUS49105</name>
</gene>
<sequence>MVLLRKIKSGRRSIVWRFNGGAQYIDGPRLVVVWPCVNRIQPLRL</sequence>
<accession>A0A820L857</accession>
<reference evidence="1" key="1">
    <citation type="submission" date="2021-02" db="EMBL/GenBank/DDBJ databases">
        <authorList>
            <person name="Nowell W R."/>
        </authorList>
    </citation>
    <scope>NUCLEOTIDE SEQUENCE</scope>
</reference>
<evidence type="ECO:0000313" key="1">
    <source>
        <dbReference type="EMBL" id="CAF4356807.1"/>
    </source>
</evidence>
<evidence type="ECO:0000313" key="2">
    <source>
        <dbReference type="Proteomes" id="UP000663881"/>
    </source>
</evidence>
<protein>
    <submittedName>
        <fullName evidence="1">Uncharacterized protein</fullName>
    </submittedName>
</protein>
<organism evidence="1 2">
    <name type="scientific">Adineta steineri</name>
    <dbReference type="NCBI Taxonomy" id="433720"/>
    <lineage>
        <taxon>Eukaryota</taxon>
        <taxon>Metazoa</taxon>
        <taxon>Spiralia</taxon>
        <taxon>Gnathifera</taxon>
        <taxon>Rotifera</taxon>
        <taxon>Eurotatoria</taxon>
        <taxon>Bdelloidea</taxon>
        <taxon>Adinetida</taxon>
        <taxon>Adinetidae</taxon>
        <taxon>Adineta</taxon>
    </lineage>
</organism>
<feature type="non-terminal residue" evidence="1">
    <location>
        <position position="45"/>
    </location>
</feature>
<dbReference type="EMBL" id="CAJOAY010022383">
    <property type="protein sequence ID" value="CAF4356807.1"/>
    <property type="molecule type" value="Genomic_DNA"/>
</dbReference>
<comment type="caution">
    <text evidence="1">The sequence shown here is derived from an EMBL/GenBank/DDBJ whole genome shotgun (WGS) entry which is preliminary data.</text>
</comment>
<name>A0A820L857_9BILA</name>
<dbReference type="Proteomes" id="UP000663881">
    <property type="component" value="Unassembled WGS sequence"/>
</dbReference>
<proteinExistence type="predicted"/>
<dbReference type="AlphaFoldDB" id="A0A820L857"/>